<evidence type="ECO:0000313" key="3">
    <source>
        <dbReference type="Proteomes" id="UP000319014"/>
    </source>
</evidence>
<evidence type="ECO:0008006" key="4">
    <source>
        <dbReference type="Google" id="ProtNLM"/>
    </source>
</evidence>
<feature type="compositionally biased region" description="Pro residues" evidence="1">
    <location>
        <begin position="97"/>
        <end position="106"/>
    </location>
</feature>
<dbReference type="RefSeq" id="WP_142662638.1">
    <property type="nucleotide sequence ID" value="NZ_FXTK01000005.1"/>
</dbReference>
<keyword evidence="3" id="KW-1185">Reference proteome</keyword>
<feature type="compositionally biased region" description="Pro residues" evidence="1">
    <location>
        <begin position="151"/>
        <end position="160"/>
    </location>
</feature>
<dbReference type="EMBL" id="FXTK01000005">
    <property type="protein sequence ID" value="SMO62004.1"/>
    <property type="molecule type" value="Genomic_DNA"/>
</dbReference>
<dbReference type="AlphaFoldDB" id="A0A521CRB6"/>
<protein>
    <recommendedName>
        <fullName evidence="4">DUF4177 domain-containing protein</fullName>
    </recommendedName>
</protein>
<organism evidence="2 3">
    <name type="scientific">Paracoccus laeviglucosivorans</name>
    <dbReference type="NCBI Taxonomy" id="1197861"/>
    <lineage>
        <taxon>Bacteria</taxon>
        <taxon>Pseudomonadati</taxon>
        <taxon>Pseudomonadota</taxon>
        <taxon>Alphaproteobacteria</taxon>
        <taxon>Rhodobacterales</taxon>
        <taxon>Paracoccaceae</taxon>
        <taxon>Paracoccus</taxon>
    </lineage>
</organism>
<proteinExistence type="predicted"/>
<evidence type="ECO:0000313" key="2">
    <source>
        <dbReference type="EMBL" id="SMO62004.1"/>
    </source>
</evidence>
<reference evidence="2 3" key="1">
    <citation type="submission" date="2017-05" db="EMBL/GenBank/DDBJ databases">
        <authorList>
            <person name="Varghese N."/>
            <person name="Submissions S."/>
        </authorList>
    </citation>
    <scope>NUCLEOTIDE SEQUENCE [LARGE SCALE GENOMIC DNA]</scope>
    <source>
        <strain evidence="2 3">DSM 100094</strain>
    </source>
</reference>
<dbReference type="Proteomes" id="UP000319014">
    <property type="component" value="Unassembled WGS sequence"/>
</dbReference>
<accession>A0A521CRB6</accession>
<sequence length="170" mass="18326">MPAYEYSVIPAPVRAEKGRGAKSGGERFAATLTATLNDMAQSGWEYVRAEVLPAEERSGLTSRTTVYHNLLVFRRALGVDELAYEPQEPAHITHQPTPTPAPPPVAAPMASEPEPQDTAPDLPEPVRAPFSQPMRAMPKQQPQARVSEPPLTAPPQPATPLGPRLGPANR</sequence>
<gene>
    <name evidence="2" type="ORF">SAMN06265221_10588</name>
</gene>
<name>A0A521CRB6_9RHOB</name>
<feature type="region of interest" description="Disordered" evidence="1">
    <location>
        <begin position="86"/>
        <end position="170"/>
    </location>
</feature>
<dbReference type="OrthoDB" id="7658888at2"/>
<evidence type="ECO:0000256" key="1">
    <source>
        <dbReference type="SAM" id="MobiDB-lite"/>
    </source>
</evidence>